<dbReference type="CDD" id="cd00167">
    <property type="entry name" value="SANT"/>
    <property type="match status" value="1"/>
</dbReference>
<sequence length="103" mass="11602">MSKNTAKPDWQAIGSTLDKTSTQCFDLYRKSLLPALHSGKPWATTTSAWTSAEKVQLLDKVLKTTTTDWEDLASTFPDRTKAQIYDVWRKVIMPKLKNGEVVA</sequence>
<proteinExistence type="predicted"/>
<dbReference type="Pfam" id="PF13921">
    <property type="entry name" value="Myb_DNA-bind_6"/>
    <property type="match status" value="1"/>
</dbReference>
<name>A0A1Y2BG17_9TREE</name>
<dbReference type="EMBL" id="MCFC01000005">
    <property type="protein sequence ID" value="ORY33752.1"/>
    <property type="molecule type" value="Genomic_DNA"/>
</dbReference>
<organism evidence="2 3">
    <name type="scientific">Naematelia encephala</name>
    <dbReference type="NCBI Taxonomy" id="71784"/>
    <lineage>
        <taxon>Eukaryota</taxon>
        <taxon>Fungi</taxon>
        <taxon>Dikarya</taxon>
        <taxon>Basidiomycota</taxon>
        <taxon>Agaricomycotina</taxon>
        <taxon>Tremellomycetes</taxon>
        <taxon>Tremellales</taxon>
        <taxon>Naemateliaceae</taxon>
        <taxon>Naematelia</taxon>
    </lineage>
</organism>
<dbReference type="SUPFAM" id="SSF46689">
    <property type="entry name" value="Homeodomain-like"/>
    <property type="match status" value="1"/>
</dbReference>
<dbReference type="InterPro" id="IPR001005">
    <property type="entry name" value="SANT/Myb"/>
</dbReference>
<dbReference type="OrthoDB" id="2143914at2759"/>
<dbReference type="Gene3D" id="1.10.10.60">
    <property type="entry name" value="Homeodomain-like"/>
    <property type="match status" value="1"/>
</dbReference>
<dbReference type="AlphaFoldDB" id="A0A1Y2BG17"/>
<accession>A0A1Y2BG17</accession>
<protein>
    <recommendedName>
        <fullName evidence="1">Myb-like domain-containing protein</fullName>
    </recommendedName>
</protein>
<reference evidence="2 3" key="1">
    <citation type="submission" date="2016-07" db="EMBL/GenBank/DDBJ databases">
        <title>Pervasive Adenine N6-methylation of Active Genes in Fungi.</title>
        <authorList>
            <consortium name="DOE Joint Genome Institute"/>
            <person name="Mondo S.J."/>
            <person name="Dannebaum R.O."/>
            <person name="Kuo R.C."/>
            <person name="Labutti K."/>
            <person name="Haridas S."/>
            <person name="Kuo A."/>
            <person name="Salamov A."/>
            <person name="Ahrendt S.R."/>
            <person name="Lipzen A."/>
            <person name="Sullivan W."/>
            <person name="Andreopoulos W.B."/>
            <person name="Clum A."/>
            <person name="Lindquist E."/>
            <person name="Daum C."/>
            <person name="Ramamoorthy G.K."/>
            <person name="Gryganskyi A."/>
            <person name="Culley D."/>
            <person name="Magnuson J.K."/>
            <person name="James T.Y."/>
            <person name="O'Malley M.A."/>
            <person name="Stajich J.E."/>
            <person name="Spatafora J.W."/>
            <person name="Visel A."/>
            <person name="Grigoriev I.V."/>
        </authorList>
    </citation>
    <scope>NUCLEOTIDE SEQUENCE [LARGE SCALE GENOMIC DNA]</scope>
    <source>
        <strain evidence="2 3">68-887.2</strain>
    </source>
</reference>
<dbReference type="PROSITE" id="PS50090">
    <property type="entry name" value="MYB_LIKE"/>
    <property type="match status" value="1"/>
</dbReference>
<dbReference type="InterPro" id="IPR009057">
    <property type="entry name" value="Homeodomain-like_sf"/>
</dbReference>
<dbReference type="Proteomes" id="UP000193986">
    <property type="component" value="Unassembled WGS sequence"/>
</dbReference>
<evidence type="ECO:0000313" key="2">
    <source>
        <dbReference type="EMBL" id="ORY33752.1"/>
    </source>
</evidence>
<keyword evidence="3" id="KW-1185">Reference proteome</keyword>
<feature type="domain" description="Myb-like" evidence="1">
    <location>
        <begin position="47"/>
        <end position="92"/>
    </location>
</feature>
<evidence type="ECO:0000313" key="3">
    <source>
        <dbReference type="Proteomes" id="UP000193986"/>
    </source>
</evidence>
<comment type="caution">
    <text evidence="2">The sequence shown here is derived from an EMBL/GenBank/DDBJ whole genome shotgun (WGS) entry which is preliminary data.</text>
</comment>
<gene>
    <name evidence="2" type="ORF">BCR39DRAFT_519042</name>
</gene>
<dbReference type="STRING" id="71784.A0A1Y2BG17"/>
<evidence type="ECO:0000259" key="1">
    <source>
        <dbReference type="PROSITE" id="PS50090"/>
    </source>
</evidence>
<dbReference type="InParanoid" id="A0A1Y2BG17"/>